<dbReference type="AlphaFoldDB" id="A0A7N0SXR2"/>
<dbReference type="Proteomes" id="UP000594263">
    <property type="component" value="Unplaced"/>
</dbReference>
<keyword evidence="1" id="KW-0479">Metal-binding</keyword>
<dbReference type="EnsemblPlants" id="Kaladp0011s1292.1.v1.1">
    <property type="protein sequence ID" value="Kaladp0011s1292.1.v1.1"/>
    <property type="gene ID" value="Kaladp0011s1292.v1.1"/>
</dbReference>
<reference evidence="7" key="1">
    <citation type="submission" date="2021-01" db="UniProtKB">
        <authorList>
            <consortium name="EnsemblPlants"/>
        </authorList>
    </citation>
    <scope>IDENTIFICATION</scope>
</reference>
<evidence type="ECO:0000313" key="7">
    <source>
        <dbReference type="EnsemblPlants" id="Kaladp0011s1292.1.v1.1"/>
    </source>
</evidence>
<dbReference type="Gramene" id="Kaladp0011s1292.1.v1.1">
    <property type="protein sequence ID" value="Kaladp0011s1292.1.v1.1"/>
    <property type="gene ID" value="Kaladp0011s1292.v1.1"/>
</dbReference>
<evidence type="ECO:0000259" key="6">
    <source>
        <dbReference type="PROSITE" id="PS50119"/>
    </source>
</evidence>
<proteinExistence type="predicted"/>
<organism evidence="7 8">
    <name type="scientific">Kalanchoe fedtschenkoi</name>
    <name type="common">Lavender scallops</name>
    <name type="synonym">South American air plant</name>
    <dbReference type="NCBI Taxonomy" id="63787"/>
    <lineage>
        <taxon>Eukaryota</taxon>
        <taxon>Viridiplantae</taxon>
        <taxon>Streptophyta</taxon>
        <taxon>Embryophyta</taxon>
        <taxon>Tracheophyta</taxon>
        <taxon>Spermatophyta</taxon>
        <taxon>Magnoliopsida</taxon>
        <taxon>eudicotyledons</taxon>
        <taxon>Gunneridae</taxon>
        <taxon>Pentapetalae</taxon>
        <taxon>Saxifragales</taxon>
        <taxon>Crassulaceae</taxon>
        <taxon>Kalanchoe</taxon>
    </lineage>
</organism>
<evidence type="ECO:0000256" key="4">
    <source>
        <dbReference type="PROSITE-ProRule" id="PRU00024"/>
    </source>
</evidence>
<dbReference type="OMA" id="AQPPLVM"/>
<dbReference type="PANTHER" id="PTHR31717">
    <property type="entry name" value="ZINC FINGER PROTEIN CONSTANS-LIKE 10"/>
    <property type="match status" value="1"/>
</dbReference>
<protein>
    <recommendedName>
        <fullName evidence="6">B box-type domain-containing protein</fullName>
    </recommendedName>
</protein>
<name>A0A7N0SXR2_KALFE</name>
<keyword evidence="3" id="KW-0862">Zinc</keyword>
<evidence type="ECO:0000313" key="8">
    <source>
        <dbReference type="Proteomes" id="UP000594263"/>
    </source>
</evidence>
<evidence type="ECO:0000256" key="3">
    <source>
        <dbReference type="ARBA" id="ARBA00022833"/>
    </source>
</evidence>
<accession>A0A7N0SXR2</accession>
<evidence type="ECO:0000256" key="1">
    <source>
        <dbReference type="ARBA" id="ARBA00022723"/>
    </source>
</evidence>
<sequence>MKRRCELCSDPATIYCESDTASLCLRCDEDVHGANFLVAKHERSLLCSVCQAVTSWKASGPRLGRTVSVCDGCVCARSGTAGGGEKPELKEDDEEAESGDDYGGDDESDSSSSDDEQVEEEEDEDETDDEEEVEEGDDEENQVVPWSSGEEVSSSCNDRTLKRKRASSNLDSYQEMESGRR</sequence>
<feature type="compositionally biased region" description="Acidic residues" evidence="5">
    <location>
        <begin position="90"/>
        <end position="141"/>
    </location>
</feature>
<keyword evidence="2 4" id="KW-0863">Zinc-finger</keyword>
<dbReference type="PROSITE" id="PS50119">
    <property type="entry name" value="ZF_BBOX"/>
    <property type="match status" value="1"/>
</dbReference>
<dbReference type="PANTHER" id="PTHR31717:SF60">
    <property type="entry name" value="B-BOX TYPE ZINC FINGER FAMILY PROTEIN"/>
    <property type="match status" value="1"/>
</dbReference>
<dbReference type="CDD" id="cd19821">
    <property type="entry name" value="Bbox1_BBX-like"/>
    <property type="match status" value="1"/>
</dbReference>
<feature type="domain" description="B box-type" evidence="6">
    <location>
        <begin position="1"/>
        <end position="46"/>
    </location>
</feature>
<evidence type="ECO:0000256" key="5">
    <source>
        <dbReference type="SAM" id="MobiDB-lite"/>
    </source>
</evidence>
<dbReference type="InterPro" id="IPR049808">
    <property type="entry name" value="CONSTANS-like_Bbox1"/>
</dbReference>
<keyword evidence="8" id="KW-1185">Reference proteome</keyword>
<dbReference type="Pfam" id="PF00643">
    <property type="entry name" value="zf-B_box"/>
    <property type="match status" value="1"/>
</dbReference>
<feature type="region of interest" description="Disordered" evidence="5">
    <location>
        <begin position="79"/>
        <end position="181"/>
    </location>
</feature>
<dbReference type="InterPro" id="IPR000315">
    <property type="entry name" value="Znf_B-box"/>
</dbReference>
<dbReference type="GO" id="GO:0008270">
    <property type="term" value="F:zinc ion binding"/>
    <property type="evidence" value="ECO:0007669"/>
    <property type="project" value="UniProtKB-KW"/>
</dbReference>
<dbReference type="SMART" id="SM00336">
    <property type="entry name" value="BBOX"/>
    <property type="match status" value="1"/>
</dbReference>
<evidence type="ECO:0000256" key="2">
    <source>
        <dbReference type="ARBA" id="ARBA00022771"/>
    </source>
</evidence>